<protein>
    <submittedName>
        <fullName evidence="1">Uncharacterized protein</fullName>
    </submittedName>
</protein>
<gene>
    <name evidence="1" type="ORF">F4821DRAFT_224579</name>
</gene>
<proteinExistence type="predicted"/>
<evidence type="ECO:0000313" key="2">
    <source>
        <dbReference type="Proteomes" id="UP001497680"/>
    </source>
</evidence>
<dbReference type="EMBL" id="MU394283">
    <property type="protein sequence ID" value="KAI6092663.1"/>
    <property type="molecule type" value="Genomic_DNA"/>
</dbReference>
<sequence>MTAMVASRQDNMTGFNSSLDMDDVHTPARYIALFFSFSTTGVLGSDFIFLSLHHVVRNHVNAFCVFHSVSSQVLCSVTRPGHFFHFQDYSNF</sequence>
<name>A0ACC0DJA7_9PEZI</name>
<dbReference type="Proteomes" id="UP001497680">
    <property type="component" value="Unassembled WGS sequence"/>
</dbReference>
<accession>A0ACC0DJA7</accession>
<organism evidence="1 2">
    <name type="scientific">Hypoxylon rubiginosum</name>
    <dbReference type="NCBI Taxonomy" id="110542"/>
    <lineage>
        <taxon>Eukaryota</taxon>
        <taxon>Fungi</taxon>
        <taxon>Dikarya</taxon>
        <taxon>Ascomycota</taxon>
        <taxon>Pezizomycotina</taxon>
        <taxon>Sordariomycetes</taxon>
        <taxon>Xylariomycetidae</taxon>
        <taxon>Xylariales</taxon>
        <taxon>Hypoxylaceae</taxon>
        <taxon>Hypoxylon</taxon>
    </lineage>
</organism>
<reference evidence="1 2" key="1">
    <citation type="journal article" date="2022" name="New Phytol.">
        <title>Ecological generalism drives hyperdiversity of secondary metabolite gene clusters in xylarialean endophytes.</title>
        <authorList>
            <person name="Franco M.E.E."/>
            <person name="Wisecaver J.H."/>
            <person name="Arnold A.E."/>
            <person name="Ju Y.M."/>
            <person name="Slot J.C."/>
            <person name="Ahrendt S."/>
            <person name="Moore L.P."/>
            <person name="Eastman K.E."/>
            <person name="Scott K."/>
            <person name="Konkel Z."/>
            <person name="Mondo S.J."/>
            <person name="Kuo A."/>
            <person name="Hayes R.D."/>
            <person name="Haridas S."/>
            <person name="Andreopoulos B."/>
            <person name="Riley R."/>
            <person name="LaButti K."/>
            <person name="Pangilinan J."/>
            <person name="Lipzen A."/>
            <person name="Amirebrahimi M."/>
            <person name="Yan J."/>
            <person name="Adam C."/>
            <person name="Keymanesh K."/>
            <person name="Ng V."/>
            <person name="Louie K."/>
            <person name="Northen T."/>
            <person name="Drula E."/>
            <person name="Henrissat B."/>
            <person name="Hsieh H.M."/>
            <person name="Youens-Clark K."/>
            <person name="Lutzoni F."/>
            <person name="Miadlikowska J."/>
            <person name="Eastwood D.C."/>
            <person name="Hamelin R.C."/>
            <person name="Grigoriev I.V."/>
            <person name="U'Ren J.M."/>
        </authorList>
    </citation>
    <scope>NUCLEOTIDE SEQUENCE [LARGE SCALE GENOMIC DNA]</scope>
    <source>
        <strain evidence="1 2">ER1909</strain>
    </source>
</reference>
<evidence type="ECO:0000313" key="1">
    <source>
        <dbReference type="EMBL" id="KAI6092663.1"/>
    </source>
</evidence>
<comment type="caution">
    <text evidence="1">The sequence shown here is derived from an EMBL/GenBank/DDBJ whole genome shotgun (WGS) entry which is preliminary data.</text>
</comment>
<keyword evidence="2" id="KW-1185">Reference proteome</keyword>